<feature type="signal peptide" evidence="1">
    <location>
        <begin position="1"/>
        <end position="21"/>
    </location>
</feature>
<dbReference type="Proteomes" id="UP000765509">
    <property type="component" value="Unassembled WGS sequence"/>
</dbReference>
<keyword evidence="1" id="KW-0732">Signal</keyword>
<evidence type="ECO:0000313" key="2">
    <source>
        <dbReference type="EMBL" id="MBW0582260.1"/>
    </source>
</evidence>
<dbReference type="EMBL" id="AVOT02112067">
    <property type="protein sequence ID" value="MBW0582260.1"/>
    <property type="molecule type" value="Genomic_DNA"/>
</dbReference>
<keyword evidence="3" id="KW-1185">Reference proteome</keyword>
<dbReference type="AlphaFoldDB" id="A0A9Q3Q2T7"/>
<accession>A0A9Q3Q2T7</accession>
<sequence length="90" mass="10060">MPPMLLTILTLAVLSQHASNAHYHPYACGVPSQNACDAAYHPYACIMTAQHSSDAPYHPYAHGMPYQHASDLCEPLRYYHISKKVTTKFL</sequence>
<protein>
    <recommendedName>
        <fullName evidence="4">Secreted protein</fullName>
    </recommendedName>
</protein>
<name>A0A9Q3Q2T7_9BASI</name>
<proteinExistence type="predicted"/>
<organism evidence="2 3">
    <name type="scientific">Austropuccinia psidii MF-1</name>
    <dbReference type="NCBI Taxonomy" id="1389203"/>
    <lineage>
        <taxon>Eukaryota</taxon>
        <taxon>Fungi</taxon>
        <taxon>Dikarya</taxon>
        <taxon>Basidiomycota</taxon>
        <taxon>Pucciniomycotina</taxon>
        <taxon>Pucciniomycetes</taxon>
        <taxon>Pucciniales</taxon>
        <taxon>Sphaerophragmiaceae</taxon>
        <taxon>Austropuccinia</taxon>
    </lineage>
</organism>
<gene>
    <name evidence="2" type="ORF">O181_121975</name>
</gene>
<evidence type="ECO:0008006" key="4">
    <source>
        <dbReference type="Google" id="ProtNLM"/>
    </source>
</evidence>
<evidence type="ECO:0000256" key="1">
    <source>
        <dbReference type="SAM" id="SignalP"/>
    </source>
</evidence>
<feature type="chain" id="PRO_5040310961" description="Secreted protein" evidence="1">
    <location>
        <begin position="22"/>
        <end position="90"/>
    </location>
</feature>
<reference evidence="2" key="1">
    <citation type="submission" date="2021-03" db="EMBL/GenBank/DDBJ databases">
        <title>Draft genome sequence of rust myrtle Austropuccinia psidii MF-1, a brazilian biotype.</title>
        <authorList>
            <person name="Quecine M.C."/>
            <person name="Pachon D.M.R."/>
            <person name="Bonatelli M.L."/>
            <person name="Correr F.H."/>
            <person name="Franceschini L.M."/>
            <person name="Leite T.F."/>
            <person name="Margarido G.R.A."/>
            <person name="Almeida C.A."/>
            <person name="Ferrarezi J.A."/>
            <person name="Labate C.A."/>
        </authorList>
    </citation>
    <scope>NUCLEOTIDE SEQUENCE</scope>
    <source>
        <strain evidence="2">MF-1</strain>
    </source>
</reference>
<comment type="caution">
    <text evidence="2">The sequence shown here is derived from an EMBL/GenBank/DDBJ whole genome shotgun (WGS) entry which is preliminary data.</text>
</comment>
<evidence type="ECO:0000313" key="3">
    <source>
        <dbReference type="Proteomes" id="UP000765509"/>
    </source>
</evidence>